<dbReference type="SUPFAM" id="SSF48498">
    <property type="entry name" value="Tetracyclin repressor-like, C-terminal domain"/>
    <property type="match status" value="1"/>
</dbReference>
<keyword evidence="7" id="KW-1185">Reference proteome</keyword>
<dbReference type="KEGG" id="kse:Ksed_05790"/>
<dbReference type="InterPro" id="IPR025996">
    <property type="entry name" value="MT1864/Rv1816-like_C"/>
</dbReference>
<dbReference type="eggNOG" id="COG1309">
    <property type="taxonomic scope" value="Bacteria"/>
</dbReference>
<dbReference type="RefSeq" id="WP_012802064.1">
    <property type="nucleotide sequence ID" value="NC_013169.1"/>
</dbReference>
<dbReference type="EMBL" id="CP001686">
    <property type="protein sequence ID" value="ACV05646.1"/>
    <property type="molecule type" value="Genomic_DNA"/>
</dbReference>
<evidence type="ECO:0000313" key="6">
    <source>
        <dbReference type="EMBL" id="ACV05646.1"/>
    </source>
</evidence>
<dbReference type="STRING" id="478801.Ksed_05790"/>
<keyword evidence="1" id="KW-0805">Transcription regulation</keyword>
<feature type="domain" description="HTH tetR-type" evidence="5">
    <location>
        <begin position="9"/>
        <end position="69"/>
    </location>
</feature>
<feature type="DNA-binding region" description="H-T-H motif" evidence="4">
    <location>
        <begin position="32"/>
        <end position="51"/>
    </location>
</feature>
<dbReference type="Gene3D" id="1.10.357.10">
    <property type="entry name" value="Tetracycline Repressor, domain 2"/>
    <property type="match status" value="1"/>
</dbReference>
<dbReference type="PRINTS" id="PR00455">
    <property type="entry name" value="HTHTETR"/>
</dbReference>
<dbReference type="InterPro" id="IPR009057">
    <property type="entry name" value="Homeodomain-like_sf"/>
</dbReference>
<evidence type="ECO:0000256" key="1">
    <source>
        <dbReference type="ARBA" id="ARBA00023015"/>
    </source>
</evidence>
<keyword evidence="3" id="KW-0804">Transcription</keyword>
<keyword evidence="2 4" id="KW-0238">DNA-binding</keyword>
<protein>
    <submittedName>
        <fullName evidence="6">Transcriptional regulator</fullName>
    </submittedName>
</protein>
<proteinExistence type="predicted"/>
<dbReference type="PROSITE" id="PS50977">
    <property type="entry name" value="HTH_TETR_2"/>
    <property type="match status" value="1"/>
</dbReference>
<dbReference type="HOGENOM" id="CLU_069356_9_0_11"/>
<dbReference type="InterPro" id="IPR036271">
    <property type="entry name" value="Tet_transcr_reg_TetR-rel_C_sf"/>
</dbReference>
<dbReference type="InterPro" id="IPR050109">
    <property type="entry name" value="HTH-type_TetR-like_transc_reg"/>
</dbReference>
<evidence type="ECO:0000259" key="5">
    <source>
        <dbReference type="PROSITE" id="PS50977"/>
    </source>
</evidence>
<evidence type="ECO:0000256" key="4">
    <source>
        <dbReference type="PROSITE-ProRule" id="PRU00335"/>
    </source>
</evidence>
<evidence type="ECO:0000256" key="3">
    <source>
        <dbReference type="ARBA" id="ARBA00023163"/>
    </source>
</evidence>
<dbReference type="PANTHER" id="PTHR30055">
    <property type="entry name" value="HTH-TYPE TRANSCRIPTIONAL REGULATOR RUTR"/>
    <property type="match status" value="1"/>
</dbReference>
<dbReference type="SUPFAM" id="SSF46689">
    <property type="entry name" value="Homeodomain-like"/>
    <property type="match status" value="1"/>
</dbReference>
<evidence type="ECO:0000313" key="7">
    <source>
        <dbReference type="Proteomes" id="UP000006666"/>
    </source>
</evidence>
<dbReference type="AlphaFoldDB" id="C7NLA4"/>
<gene>
    <name evidence="6" type="ordered locus">Ksed_05790</name>
</gene>
<evidence type="ECO:0000256" key="2">
    <source>
        <dbReference type="ARBA" id="ARBA00023125"/>
    </source>
</evidence>
<accession>C7NLA4</accession>
<dbReference type="GO" id="GO:0003700">
    <property type="term" value="F:DNA-binding transcription factor activity"/>
    <property type="evidence" value="ECO:0007669"/>
    <property type="project" value="TreeGrafter"/>
</dbReference>
<organism evidence="6 7">
    <name type="scientific">Kytococcus sedentarius (strain ATCC 14392 / DSM 20547 / JCM 11482 / CCUG 33030 / NBRC 15357 / NCTC 11040 / CCM 314 / 541)</name>
    <name type="common">Micrococcus sedentarius</name>
    <dbReference type="NCBI Taxonomy" id="478801"/>
    <lineage>
        <taxon>Bacteria</taxon>
        <taxon>Bacillati</taxon>
        <taxon>Actinomycetota</taxon>
        <taxon>Actinomycetes</taxon>
        <taxon>Micrococcales</taxon>
        <taxon>Kytococcaceae</taxon>
        <taxon>Kytococcus</taxon>
    </lineage>
</organism>
<reference evidence="6 7" key="1">
    <citation type="journal article" date="2009" name="Stand. Genomic Sci.">
        <title>Complete genome sequence of Kytococcus sedentarius type strain (541).</title>
        <authorList>
            <person name="Sims D."/>
            <person name="Brettin T."/>
            <person name="Detter J.C."/>
            <person name="Han C."/>
            <person name="Lapidus A."/>
            <person name="Copeland A."/>
            <person name="Glavina Del Rio T."/>
            <person name="Nolan M."/>
            <person name="Chen F."/>
            <person name="Lucas S."/>
            <person name="Tice H."/>
            <person name="Cheng J.F."/>
            <person name="Bruce D."/>
            <person name="Goodwin L."/>
            <person name="Pitluck S."/>
            <person name="Ovchinnikova G."/>
            <person name="Pati A."/>
            <person name="Ivanova N."/>
            <person name="Mavrommatis K."/>
            <person name="Chen A."/>
            <person name="Palaniappan K."/>
            <person name="D'haeseleer P."/>
            <person name="Chain P."/>
            <person name="Bristow J."/>
            <person name="Eisen J.A."/>
            <person name="Markowitz V."/>
            <person name="Hugenholtz P."/>
            <person name="Schneider S."/>
            <person name="Goker M."/>
            <person name="Pukall R."/>
            <person name="Kyrpides N.C."/>
            <person name="Klenk H.P."/>
        </authorList>
    </citation>
    <scope>NUCLEOTIDE SEQUENCE [LARGE SCALE GENOMIC DNA]</scope>
    <source>
        <strain evidence="7">ATCC 14392 / DSM 20547 / JCM 11482 / CCUG 33030 / NBRC 15357 / NCTC 11040 / CCM 314 / 541</strain>
    </source>
</reference>
<dbReference type="Pfam" id="PF00440">
    <property type="entry name" value="TetR_N"/>
    <property type="match status" value="1"/>
</dbReference>
<dbReference type="InterPro" id="IPR001647">
    <property type="entry name" value="HTH_TetR"/>
</dbReference>
<sequence length="215" mass="22666">MGTREETKQQTRARILHAARKEIAERGGVGLSMRAVARGSDLVSSAVYRYFPSREALLTAMIIESYEHLAGALGEAPDGSPADRWRHLASAFRDWARQHPHEFQLIYGTPIPGYQAPPETVPAATAVASPFLAAARNGAAAASRFAGAELLDQLAGPASELDAEPARLGAVLAELAALVGVVSLELAGHLVGTADPADHLFAALVERQVTTLGLD</sequence>
<dbReference type="PANTHER" id="PTHR30055:SF243">
    <property type="entry name" value="HTH-TYPE TRANSCRIPTIONAL REGULATOR RV1816"/>
    <property type="match status" value="1"/>
</dbReference>
<dbReference type="Proteomes" id="UP000006666">
    <property type="component" value="Chromosome"/>
</dbReference>
<dbReference type="GO" id="GO:0000976">
    <property type="term" value="F:transcription cis-regulatory region binding"/>
    <property type="evidence" value="ECO:0007669"/>
    <property type="project" value="TreeGrafter"/>
</dbReference>
<name>C7NLA4_KYTSD</name>
<dbReference type="Pfam" id="PF13305">
    <property type="entry name" value="TetR_C_33"/>
    <property type="match status" value="1"/>
</dbReference>